<dbReference type="Pfam" id="PF01638">
    <property type="entry name" value="HxlR"/>
    <property type="match status" value="1"/>
</dbReference>
<protein>
    <submittedName>
        <fullName evidence="5">Winged helix-turn-helix transcriptional regulator</fullName>
    </submittedName>
</protein>
<dbReference type="PROSITE" id="PS51118">
    <property type="entry name" value="HTH_HXLR"/>
    <property type="match status" value="1"/>
</dbReference>
<name>A0ABW4RN48_9BACL</name>
<dbReference type="InterPro" id="IPR036390">
    <property type="entry name" value="WH_DNA-bd_sf"/>
</dbReference>
<dbReference type="Gene3D" id="1.10.10.10">
    <property type="entry name" value="Winged helix-like DNA-binding domain superfamily/Winged helix DNA-binding domain"/>
    <property type="match status" value="1"/>
</dbReference>
<evidence type="ECO:0000256" key="1">
    <source>
        <dbReference type="ARBA" id="ARBA00023015"/>
    </source>
</evidence>
<evidence type="ECO:0000313" key="6">
    <source>
        <dbReference type="Proteomes" id="UP001597233"/>
    </source>
</evidence>
<evidence type="ECO:0000313" key="5">
    <source>
        <dbReference type="EMBL" id="MFD1887626.1"/>
    </source>
</evidence>
<keyword evidence="2" id="KW-0238">DNA-binding</keyword>
<evidence type="ECO:0000256" key="2">
    <source>
        <dbReference type="ARBA" id="ARBA00023125"/>
    </source>
</evidence>
<keyword evidence="1" id="KW-0805">Transcription regulation</keyword>
<dbReference type="EMBL" id="JBHUEH010000032">
    <property type="protein sequence ID" value="MFD1887626.1"/>
    <property type="molecule type" value="Genomic_DNA"/>
</dbReference>
<dbReference type="Proteomes" id="UP001597233">
    <property type="component" value="Unassembled WGS sequence"/>
</dbReference>
<feature type="domain" description="HTH hxlR-type" evidence="4">
    <location>
        <begin position="1"/>
        <end position="73"/>
    </location>
</feature>
<organism evidence="5 6">
    <name type="scientific">Paenibacillus wenxiniae</name>
    <dbReference type="NCBI Taxonomy" id="1636843"/>
    <lineage>
        <taxon>Bacteria</taxon>
        <taxon>Bacillati</taxon>
        <taxon>Bacillota</taxon>
        <taxon>Bacilli</taxon>
        <taxon>Bacillales</taxon>
        <taxon>Paenibacillaceae</taxon>
        <taxon>Paenibacillus</taxon>
    </lineage>
</organism>
<comment type="caution">
    <text evidence="5">The sequence shown here is derived from an EMBL/GenBank/DDBJ whole genome shotgun (WGS) entry which is preliminary data.</text>
</comment>
<dbReference type="InterPro" id="IPR036388">
    <property type="entry name" value="WH-like_DNA-bd_sf"/>
</dbReference>
<proteinExistence type="predicted"/>
<accession>A0ABW4RN48</accession>
<reference evidence="6" key="1">
    <citation type="journal article" date="2019" name="Int. J. Syst. Evol. Microbiol.">
        <title>The Global Catalogue of Microorganisms (GCM) 10K type strain sequencing project: providing services to taxonomists for standard genome sequencing and annotation.</title>
        <authorList>
            <consortium name="The Broad Institute Genomics Platform"/>
            <consortium name="The Broad Institute Genome Sequencing Center for Infectious Disease"/>
            <person name="Wu L."/>
            <person name="Ma J."/>
        </authorList>
    </citation>
    <scope>NUCLEOTIDE SEQUENCE [LARGE SCALE GENOMIC DNA]</scope>
    <source>
        <strain evidence="6">CCUG 54950</strain>
    </source>
</reference>
<keyword evidence="6" id="KW-1185">Reference proteome</keyword>
<dbReference type="PANTHER" id="PTHR33204">
    <property type="entry name" value="TRANSCRIPTIONAL REGULATOR, MARR FAMILY"/>
    <property type="match status" value="1"/>
</dbReference>
<dbReference type="RefSeq" id="WP_347324074.1">
    <property type="nucleotide sequence ID" value="NZ_JBCGUH010000002.1"/>
</dbReference>
<dbReference type="InterPro" id="IPR002577">
    <property type="entry name" value="HTH_HxlR"/>
</dbReference>
<sequence length="79" mass="9232">MRYNELKRRLPGITGTTLTKCLKYLIDHDIVDREQFNEVPPRVEYSLIPAGRKLVPLIEAVVDWGQEHMVKPEWKQGQS</sequence>
<evidence type="ECO:0000259" key="4">
    <source>
        <dbReference type="PROSITE" id="PS51118"/>
    </source>
</evidence>
<gene>
    <name evidence="5" type="ORF">ACFSC9_19295</name>
</gene>
<dbReference type="SUPFAM" id="SSF46785">
    <property type="entry name" value="Winged helix' DNA-binding domain"/>
    <property type="match status" value="1"/>
</dbReference>
<evidence type="ECO:0000256" key="3">
    <source>
        <dbReference type="ARBA" id="ARBA00023163"/>
    </source>
</evidence>
<keyword evidence="3" id="KW-0804">Transcription</keyword>